<evidence type="ECO:0000256" key="1">
    <source>
        <dbReference type="ARBA" id="ARBA00022491"/>
    </source>
</evidence>
<protein>
    <submittedName>
        <fullName evidence="6">GntR family transcriptional regulator</fullName>
    </submittedName>
</protein>
<dbReference type="CDD" id="cd06267">
    <property type="entry name" value="PBP1_LacI_sugar_binding-like"/>
    <property type="match status" value="1"/>
</dbReference>
<dbReference type="InterPro" id="IPR000524">
    <property type="entry name" value="Tscrpt_reg_HTH_GntR"/>
</dbReference>
<dbReference type="SMART" id="SM00345">
    <property type="entry name" value="HTH_GNTR"/>
    <property type="match status" value="1"/>
</dbReference>
<dbReference type="Proteomes" id="UP000665020">
    <property type="component" value="Chromosome"/>
</dbReference>
<dbReference type="InterPro" id="IPR028082">
    <property type="entry name" value="Peripla_BP_I"/>
</dbReference>
<dbReference type="PANTHER" id="PTHR30146">
    <property type="entry name" value="LACI-RELATED TRANSCRIPTIONAL REPRESSOR"/>
    <property type="match status" value="1"/>
</dbReference>
<dbReference type="SUPFAM" id="SSF53822">
    <property type="entry name" value="Periplasmic binding protein-like I"/>
    <property type="match status" value="1"/>
</dbReference>
<evidence type="ECO:0000256" key="4">
    <source>
        <dbReference type="ARBA" id="ARBA00023163"/>
    </source>
</evidence>
<dbReference type="InterPro" id="IPR036388">
    <property type="entry name" value="WH-like_DNA-bd_sf"/>
</dbReference>
<evidence type="ECO:0000256" key="3">
    <source>
        <dbReference type="ARBA" id="ARBA00023125"/>
    </source>
</evidence>
<accession>A0A8A7KMZ0</accession>
<gene>
    <name evidence="6" type="ORF">GM661_15235</name>
</gene>
<reference evidence="6" key="1">
    <citation type="submission" date="2019-12" db="EMBL/GenBank/DDBJ databases">
        <authorList>
            <person name="zhang j."/>
            <person name="sun C.M."/>
        </authorList>
    </citation>
    <scope>NUCLEOTIDE SEQUENCE</scope>
    <source>
        <strain evidence="6">NS-1</strain>
    </source>
</reference>
<dbReference type="PANTHER" id="PTHR30146:SF148">
    <property type="entry name" value="HTH-TYPE TRANSCRIPTIONAL REPRESSOR PURR-RELATED"/>
    <property type="match status" value="1"/>
</dbReference>
<dbReference type="InterPro" id="IPR036390">
    <property type="entry name" value="WH_DNA-bd_sf"/>
</dbReference>
<evidence type="ECO:0000313" key="7">
    <source>
        <dbReference type="Proteomes" id="UP000665020"/>
    </source>
</evidence>
<dbReference type="Pfam" id="PF00392">
    <property type="entry name" value="GntR"/>
    <property type="match status" value="1"/>
</dbReference>
<dbReference type="PRINTS" id="PR00035">
    <property type="entry name" value="HTHGNTR"/>
</dbReference>
<dbReference type="Gene3D" id="3.40.50.2300">
    <property type="match status" value="2"/>
</dbReference>
<organism evidence="6 7">
    <name type="scientific">Iocasia fonsfrigidae</name>
    <dbReference type="NCBI Taxonomy" id="2682810"/>
    <lineage>
        <taxon>Bacteria</taxon>
        <taxon>Bacillati</taxon>
        <taxon>Bacillota</taxon>
        <taxon>Clostridia</taxon>
        <taxon>Halanaerobiales</taxon>
        <taxon>Halanaerobiaceae</taxon>
        <taxon>Iocasia</taxon>
    </lineage>
</organism>
<keyword evidence="7" id="KW-1185">Reference proteome</keyword>
<dbReference type="GO" id="GO:0003700">
    <property type="term" value="F:DNA-binding transcription factor activity"/>
    <property type="evidence" value="ECO:0007669"/>
    <property type="project" value="InterPro"/>
</dbReference>
<evidence type="ECO:0000256" key="2">
    <source>
        <dbReference type="ARBA" id="ARBA00023015"/>
    </source>
</evidence>
<feature type="domain" description="HTH gntR-type" evidence="5">
    <location>
        <begin position="10"/>
        <end position="78"/>
    </location>
</feature>
<keyword evidence="2" id="KW-0805">Transcription regulation</keyword>
<dbReference type="CDD" id="cd07377">
    <property type="entry name" value="WHTH_GntR"/>
    <property type="match status" value="1"/>
</dbReference>
<dbReference type="PROSITE" id="PS50949">
    <property type="entry name" value="HTH_GNTR"/>
    <property type="match status" value="1"/>
</dbReference>
<proteinExistence type="predicted"/>
<sequence length="372" mass="42336">MFMEIRNESDFFYKDIKNKIKDKIAADKYESDGRIPSERELCSIYDVSRTTIRRAIDELVEENFLIKRPGKGTYIKYNNTNKHKIISKKNTGNIIFLRCSHHDPKVSDSTICDDIFYPKIMAGIDKTVTEKKYHCIVKYLYENSLDEDIIDEIIKKADGIICGELHSKKLLNILLEIDIPLVLINPSVISSKVNIVEINNFIGAYDVIDYLVKLGHRKIGFIGGASTSFSAKYRKYGYLEALNKEGIKIDDSKIISYGWRLEDGYKAAGNLLELKDRPTAIFAVSDLLAIGAINAIKDSGLLVPDDISVIGFDDIDMASQIKPSLTTMKVRKFRMGEVATELIFEQLNNNRDYYRKISISTDLQVRDSVKKL</sequence>
<keyword evidence="4" id="KW-0804">Transcription</keyword>
<evidence type="ECO:0000259" key="5">
    <source>
        <dbReference type="PROSITE" id="PS50949"/>
    </source>
</evidence>
<name>A0A8A7KMZ0_9FIRM</name>
<dbReference type="InterPro" id="IPR046335">
    <property type="entry name" value="LacI/GalR-like_sensor"/>
</dbReference>
<dbReference type="AlphaFoldDB" id="A0A8A7KMZ0"/>
<dbReference type="GO" id="GO:0000976">
    <property type="term" value="F:transcription cis-regulatory region binding"/>
    <property type="evidence" value="ECO:0007669"/>
    <property type="project" value="TreeGrafter"/>
</dbReference>
<keyword evidence="1" id="KW-0678">Repressor</keyword>
<dbReference type="SUPFAM" id="SSF46785">
    <property type="entry name" value="Winged helix' DNA-binding domain"/>
    <property type="match status" value="1"/>
</dbReference>
<dbReference type="Gene3D" id="1.10.10.10">
    <property type="entry name" value="Winged helix-like DNA-binding domain superfamily/Winged helix DNA-binding domain"/>
    <property type="match status" value="1"/>
</dbReference>
<keyword evidence="3" id="KW-0238">DNA-binding</keyword>
<dbReference type="Pfam" id="PF13377">
    <property type="entry name" value="Peripla_BP_3"/>
    <property type="match status" value="1"/>
</dbReference>
<dbReference type="KEGG" id="ifn:GM661_15235"/>
<evidence type="ECO:0000313" key="6">
    <source>
        <dbReference type="EMBL" id="QTL99212.1"/>
    </source>
</evidence>
<dbReference type="EMBL" id="CP046640">
    <property type="protein sequence ID" value="QTL99212.1"/>
    <property type="molecule type" value="Genomic_DNA"/>
</dbReference>